<evidence type="ECO:0000313" key="3">
    <source>
        <dbReference type="Proteomes" id="UP001500443"/>
    </source>
</evidence>
<comment type="caution">
    <text evidence="2">The sequence shown here is derived from an EMBL/GenBank/DDBJ whole genome shotgun (WGS) entry which is preliminary data.</text>
</comment>
<keyword evidence="1" id="KW-0472">Membrane</keyword>
<dbReference type="EMBL" id="BAAAPF010000046">
    <property type="protein sequence ID" value="GAA2119317.1"/>
    <property type="molecule type" value="Genomic_DNA"/>
</dbReference>
<evidence type="ECO:0000313" key="2">
    <source>
        <dbReference type="EMBL" id="GAA2119317.1"/>
    </source>
</evidence>
<feature type="transmembrane region" description="Helical" evidence="1">
    <location>
        <begin position="24"/>
        <end position="44"/>
    </location>
</feature>
<gene>
    <name evidence="2" type="ORF">GCM10009802_21450</name>
</gene>
<accession>A0ABN2Y123</accession>
<keyword evidence="3" id="KW-1185">Reference proteome</keyword>
<protein>
    <submittedName>
        <fullName evidence="2">Uncharacterized protein</fullName>
    </submittedName>
</protein>
<proteinExistence type="predicted"/>
<dbReference type="RefSeq" id="WP_425582329.1">
    <property type="nucleotide sequence ID" value="NZ_BAAAPF010000046.1"/>
</dbReference>
<reference evidence="2 3" key="1">
    <citation type="journal article" date="2019" name="Int. J. Syst. Evol. Microbiol.">
        <title>The Global Catalogue of Microorganisms (GCM) 10K type strain sequencing project: providing services to taxonomists for standard genome sequencing and annotation.</title>
        <authorList>
            <consortium name="The Broad Institute Genomics Platform"/>
            <consortium name="The Broad Institute Genome Sequencing Center for Infectious Disease"/>
            <person name="Wu L."/>
            <person name="Ma J."/>
        </authorList>
    </citation>
    <scope>NUCLEOTIDE SEQUENCE [LARGE SCALE GENOMIC DNA]</scope>
    <source>
        <strain evidence="2 3">JCM 15481</strain>
    </source>
</reference>
<dbReference type="Proteomes" id="UP001500443">
    <property type="component" value="Unassembled WGS sequence"/>
</dbReference>
<name>A0ABN2Y123_9ACTN</name>
<keyword evidence="1" id="KW-0812">Transmembrane</keyword>
<sequence length="92" mass="9431">MDAGGGAEDDGVEAEGAPGFGGDAGFLALCALFGALLDFAASAGMDDYEVRHFHGWYRHLTLAQLAAAFLAVQAAAERRDAQADPPHTGGPK</sequence>
<keyword evidence="1" id="KW-1133">Transmembrane helix</keyword>
<evidence type="ECO:0000256" key="1">
    <source>
        <dbReference type="SAM" id="Phobius"/>
    </source>
</evidence>
<organism evidence="2 3">
    <name type="scientific">Streptomyces synnematoformans</name>
    <dbReference type="NCBI Taxonomy" id="415721"/>
    <lineage>
        <taxon>Bacteria</taxon>
        <taxon>Bacillati</taxon>
        <taxon>Actinomycetota</taxon>
        <taxon>Actinomycetes</taxon>
        <taxon>Kitasatosporales</taxon>
        <taxon>Streptomycetaceae</taxon>
        <taxon>Streptomyces</taxon>
    </lineage>
</organism>